<dbReference type="Gene3D" id="1.25.40.10">
    <property type="entry name" value="Tetratricopeptide repeat domain"/>
    <property type="match status" value="1"/>
</dbReference>
<dbReference type="InterPro" id="IPR057027">
    <property type="entry name" value="TPR_mt"/>
</dbReference>
<dbReference type="InterPro" id="IPR050667">
    <property type="entry name" value="PPR-containing_protein"/>
</dbReference>
<name>A0A9P7N5N1_9HYPO</name>
<keyword evidence="1" id="KW-0677">Repeat</keyword>
<evidence type="ECO:0000256" key="2">
    <source>
        <dbReference type="SAM" id="MobiDB-lite"/>
    </source>
</evidence>
<keyword evidence="5" id="KW-1185">Reference proteome</keyword>
<dbReference type="EMBL" id="SRPW01002240">
    <property type="protein sequence ID" value="KAG5994354.1"/>
    <property type="molecule type" value="Genomic_DNA"/>
</dbReference>
<protein>
    <recommendedName>
        <fullName evidence="3">Pentatricopeptide repeat-containing protein-mitochondrial domain-containing protein</fullName>
    </recommendedName>
</protein>
<evidence type="ECO:0000256" key="1">
    <source>
        <dbReference type="ARBA" id="ARBA00022737"/>
    </source>
</evidence>
<dbReference type="PANTHER" id="PTHR47939">
    <property type="entry name" value="MEMBRANE-ASSOCIATED SALT-INDUCIBLE PROTEIN-LIKE"/>
    <property type="match status" value="1"/>
</dbReference>
<dbReference type="AlphaFoldDB" id="A0A9P7N5N1"/>
<organism evidence="4 5">
    <name type="scientific">Claviceps pusilla</name>
    <dbReference type="NCBI Taxonomy" id="123648"/>
    <lineage>
        <taxon>Eukaryota</taxon>
        <taxon>Fungi</taxon>
        <taxon>Dikarya</taxon>
        <taxon>Ascomycota</taxon>
        <taxon>Pezizomycotina</taxon>
        <taxon>Sordariomycetes</taxon>
        <taxon>Hypocreomycetidae</taxon>
        <taxon>Hypocreales</taxon>
        <taxon>Clavicipitaceae</taxon>
        <taxon>Claviceps</taxon>
    </lineage>
</organism>
<feature type="compositionally biased region" description="Pro residues" evidence="2">
    <location>
        <begin position="167"/>
        <end position="176"/>
    </location>
</feature>
<evidence type="ECO:0000259" key="3">
    <source>
        <dbReference type="Pfam" id="PF23276"/>
    </source>
</evidence>
<dbReference type="OrthoDB" id="747253at2759"/>
<dbReference type="Pfam" id="PF23276">
    <property type="entry name" value="TPR_24"/>
    <property type="match status" value="1"/>
</dbReference>
<dbReference type="PANTHER" id="PTHR47939:SF5">
    <property type="entry name" value="PENTACOTRIPEPTIDE-REPEAT REGION OF PRORP DOMAIN-CONTAINING PROTEIN"/>
    <property type="match status" value="1"/>
</dbReference>
<accession>A0A9P7N5N1</accession>
<reference evidence="4" key="1">
    <citation type="journal article" date="2020" name="bioRxiv">
        <title>Whole genome comparisons of ergot fungi reveals the divergence and evolution of species within the genus Claviceps are the result of varying mechanisms driving genome evolution and host range expansion.</title>
        <authorList>
            <person name="Wyka S.A."/>
            <person name="Mondo S.J."/>
            <person name="Liu M."/>
            <person name="Dettman J."/>
            <person name="Nalam V."/>
            <person name="Broders K.D."/>
        </authorList>
    </citation>
    <scope>NUCLEOTIDE SEQUENCE</scope>
    <source>
        <strain evidence="4">CCC 602</strain>
    </source>
</reference>
<proteinExistence type="predicted"/>
<evidence type="ECO:0000313" key="5">
    <source>
        <dbReference type="Proteomes" id="UP000748025"/>
    </source>
</evidence>
<feature type="region of interest" description="Disordered" evidence="2">
    <location>
        <begin position="156"/>
        <end position="197"/>
    </location>
</feature>
<feature type="compositionally biased region" description="Pro residues" evidence="2">
    <location>
        <begin position="184"/>
        <end position="194"/>
    </location>
</feature>
<dbReference type="InterPro" id="IPR011990">
    <property type="entry name" value="TPR-like_helical_dom_sf"/>
</dbReference>
<comment type="caution">
    <text evidence="4">The sequence shown here is derived from an EMBL/GenBank/DDBJ whole genome shotgun (WGS) entry which is preliminary data.</text>
</comment>
<sequence>MESSELPAKPLNDWAFVELHCGIALRAPPSASPRFVVILGGTKREASFLDSWISKTSTARTPCGGDSCGKYNNMRGSPIVYDGLWRCLCPGFDKLALRQAVAVNNLESRRRHLASRDGARRVTTVQSRVFCLELPGKRLMTTQSWSETAIALRDSTSSSLTSSSSSSPPPPPPPHNPAKDGYPPYEPLLEPMPPTDETLRQASLDDIVAALLTMRQPEGWDCHGREIDRYSRILLLVHHLLLKRGQAPSLFIYECIMDAMVDPQGSVKGIRKLFEDLASRNMKPTSQLCQSALAALTNHPDYVLRQDILNVMHEYWFTIDTGAKQSLVLGLLRDEQYELAYLRLTEMMDQKVHIDFWVYDIFIVVFGKLRFLDEMLLLLYRRKSLVSEDKDIASILYYALDVCSQAFYYPGTMFAWNTLVRTSLLQPADGIVENVLATAARHGDTTLATDALDKIAQRTRLLPHHFESVMEAFSADGDLTGAFRTLCVMQKNGIPVVRGNTRAVYEALTRYPTLIQDAEQSLRSLVSPEQRVPLAAAAVVIEALAETRGTEAAMDLYNDLPRLCGEPADPAMIQTLILHSRDTDTTRSLVRDYTAHTAASAAAAAAAAAGDDAIQNPSIYKALVTACAKADALDLAFHFALQAVDGAGAVPDKDKQGPEPQNLDWLKVLLGKAVEVEDARIWTIVDKLRTRDEDSGMELTKMLRQARIMKRASTLGGR</sequence>
<evidence type="ECO:0000313" key="4">
    <source>
        <dbReference type="EMBL" id="KAG5994354.1"/>
    </source>
</evidence>
<dbReference type="Proteomes" id="UP000748025">
    <property type="component" value="Unassembled WGS sequence"/>
</dbReference>
<feature type="domain" description="Pentatricopeptide repeat-containing protein-mitochondrial" evidence="3">
    <location>
        <begin position="429"/>
        <end position="559"/>
    </location>
</feature>
<gene>
    <name evidence="4" type="ORF">E4U43_003255</name>
</gene>
<feature type="compositionally biased region" description="Low complexity" evidence="2">
    <location>
        <begin position="156"/>
        <end position="166"/>
    </location>
</feature>